<sequence>MYRKRPNGSFYKDIVYGVTSVLPVILKFFPTIDHITQRLPHHLTIMFSFILQQLHRLFINRSQYACYIILAPLIFYLMRL</sequence>
<feature type="transmembrane region" description="Helical" evidence="1">
    <location>
        <begin position="58"/>
        <end position="78"/>
    </location>
</feature>
<gene>
    <name evidence="2" type="ORF">PDLFYP31_01772</name>
</gene>
<evidence type="ECO:0000256" key="1">
    <source>
        <dbReference type="SAM" id="Phobius"/>
    </source>
</evidence>
<keyword evidence="1" id="KW-1133">Transmembrane helix</keyword>
<organism evidence="2">
    <name type="scientific">Parabacteroides distasonis</name>
    <dbReference type="NCBI Taxonomy" id="823"/>
    <lineage>
        <taxon>Bacteria</taxon>
        <taxon>Pseudomonadati</taxon>
        <taxon>Bacteroidota</taxon>
        <taxon>Bacteroidia</taxon>
        <taxon>Bacteroidales</taxon>
        <taxon>Tannerellaceae</taxon>
        <taxon>Parabacteroides</taxon>
    </lineage>
</organism>
<keyword evidence="1" id="KW-0812">Transmembrane</keyword>
<reference evidence="2" key="1">
    <citation type="submission" date="2019-11" db="EMBL/GenBank/DDBJ databases">
        <authorList>
            <person name="Feng L."/>
        </authorList>
    </citation>
    <scope>NUCLEOTIDE SEQUENCE</scope>
    <source>
        <strain evidence="2">PdistasonisLFYP31</strain>
    </source>
</reference>
<proteinExistence type="predicted"/>
<name>A0A6N3C2Y7_PARDI</name>
<accession>A0A6N3C2Y7</accession>
<keyword evidence="1" id="KW-0472">Membrane</keyword>
<protein>
    <submittedName>
        <fullName evidence="2">Uncharacterized protein</fullName>
    </submittedName>
</protein>
<evidence type="ECO:0000313" key="2">
    <source>
        <dbReference type="EMBL" id="VYU07303.1"/>
    </source>
</evidence>
<dbReference type="AlphaFoldDB" id="A0A6N3C2Y7"/>
<dbReference type="EMBL" id="CACRUW010000009">
    <property type="protein sequence ID" value="VYU07303.1"/>
    <property type="molecule type" value="Genomic_DNA"/>
</dbReference>